<evidence type="ECO:0000259" key="1">
    <source>
        <dbReference type="Pfam" id="PF12773"/>
    </source>
</evidence>
<keyword evidence="3" id="KW-1185">Reference proteome</keyword>
<reference evidence="3" key="1">
    <citation type="journal article" date="2019" name="Int. J. Syst. Evol. Microbiol.">
        <title>The Global Catalogue of Microorganisms (GCM) 10K type strain sequencing project: providing services to taxonomists for standard genome sequencing and annotation.</title>
        <authorList>
            <consortium name="The Broad Institute Genomics Platform"/>
            <consortium name="The Broad Institute Genome Sequencing Center for Infectious Disease"/>
            <person name="Wu L."/>
            <person name="Ma J."/>
        </authorList>
    </citation>
    <scope>NUCLEOTIDE SEQUENCE [LARGE SCALE GENOMIC DNA]</scope>
    <source>
        <strain evidence="3">JCM 19173</strain>
    </source>
</reference>
<evidence type="ECO:0000313" key="3">
    <source>
        <dbReference type="Proteomes" id="UP000604341"/>
    </source>
</evidence>
<dbReference type="EMBL" id="BMPE01000002">
    <property type="protein sequence ID" value="GGK97201.1"/>
    <property type="molecule type" value="Genomic_DNA"/>
</dbReference>
<dbReference type="InterPro" id="IPR025874">
    <property type="entry name" value="DZR"/>
</dbReference>
<evidence type="ECO:0000313" key="2">
    <source>
        <dbReference type="EMBL" id="GGK97201.1"/>
    </source>
</evidence>
<dbReference type="Pfam" id="PF12773">
    <property type="entry name" value="DZR"/>
    <property type="match status" value="1"/>
</dbReference>
<feature type="domain" description="DZANK-type" evidence="1">
    <location>
        <begin position="12"/>
        <end position="58"/>
    </location>
</feature>
<accession>A0ABQ2FHJ0</accession>
<protein>
    <recommendedName>
        <fullName evidence="1">DZANK-type domain-containing protein</fullName>
    </recommendedName>
</protein>
<gene>
    <name evidence="2" type="ORF">GCM10010844_14480</name>
</gene>
<comment type="caution">
    <text evidence="2">The sequence shown here is derived from an EMBL/GenBank/DDBJ whole genome shotgun (WGS) entry which is preliminary data.</text>
</comment>
<dbReference type="RefSeq" id="WP_189068321.1">
    <property type="nucleotide sequence ID" value="NZ_BMPE01000002.1"/>
</dbReference>
<proteinExistence type="predicted"/>
<sequence length="75" mass="8185">MVSQWPAQYARCPQCARTVPVRSGEVFCVNDGARLVTACPACTWPITSPYARYCPGCGGSYEALLEATHVRTGFR</sequence>
<organism evidence="2 3">
    <name type="scientific">Deinococcus radiotolerans</name>
    <dbReference type="NCBI Taxonomy" id="1309407"/>
    <lineage>
        <taxon>Bacteria</taxon>
        <taxon>Thermotogati</taxon>
        <taxon>Deinococcota</taxon>
        <taxon>Deinococci</taxon>
        <taxon>Deinococcales</taxon>
        <taxon>Deinococcaceae</taxon>
        <taxon>Deinococcus</taxon>
    </lineage>
</organism>
<dbReference type="Proteomes" id="UP000604341">
    <property type="component" value="Unassembled WGS sequence"/>
</dbReference>
<name>A0ABQ2FHJ0_9DEIO</name>